<evidence type="ECO:0000313" key="3">
    <source>
        <dbReference type="EMBL" id="KAJ8874579.1"/>
    </source>
</evidence>
<name>A0ABQ9GRB5_9NEOP</name>
<dbReference type="Proteomes" id="UP001159363">
    <property type="component" value="Chromosome 9"/>
</dbReference>
<gene>
    <name evidence="3" type="ORF">PR048_025445</name>
</gene>
<accession>A0ABQ9GRB5</accession>
<proteinExistence type="predicted"/>
<evidence type="ECO:0000259" key="2">
    <source>
        <dbReference type="Pfam" id="PF13843"/>
    </source>
</evidence>
<feature type="domain" description="PiggyBac transposable element-derived protein" evidence="2">
    <location>
        <begin position="174"/>
        <end position="227"/>
    </location>
</feature>
<evidence type="ECO:0000256" key="1">
    <source>
        <dbReference type="SAM" id="MobiDB-lite"/>
    </source>
</evidence>
<reference evidence="3 4" key="1">
    <citation type="submission" date="2023-02" db="EMBL/GenBank/DDBJ databases">
        <title>LHISI_Scaffold_Assembly.</title>
        <authorList>
            <person name="Stuart O.P."/>
            <person name="Cleave R."/>
            <person name="Magrath M.J.L."/>
            <person name="Mikheyev A.S."/>
        </authorList>
    </citation>
    <scope>NUCLEOTIDE SEQUENCE [LARGE SCALE GENOMIC DNA]</scope>
    <source>
        <strain evidence="3">Daus_M_001</strain>
        <tissue evidence="3">Leg muscle</tissue>
    </source>
</reference>
<dbReference type="Pfam" id="PF13843">
    <property type="entry name" value="DDE_Tnp_1_7"/>
    <property type="match status" value="1"/>
</dbReference>
<organism evidence="3 4">
    <name type="scientific">Dryococelus australis</name>
    <dbReference type="NCBI Taxonomy" id="614101"/>
    <lineage>
        <taxon>Eukaryota</taxon>
        <taxon>Metazoa</taxon>
        <taxon>Ecdysozoa</taxon>
        <taxon>Arthropoda</taxon>
        <taxon>Hexapoda</taxon>
        <taxon>Insecta</taxon>
        <taxon>Pterygota</taxon>
        <taxon>Neoptera</taxon>
        <taxon>Polyneoptera</taxon>
        <taxon>Phasmatodea</taxon>
        <taxon>Verophasmatodea</taxon>
        <taxon>Anareolatae</taxon>
        <taxon>Phasmatidae</taxon>
        <taxon>Eurycanthinae</taxon>
        <taxon>Dryococelus</taxon>
    </lineage>
</organism>
<comment type="caution">
    <text evidence="3">The sequence shown here is derived from an EMBL/GenBank/DDBJ whole genome shotgun (WGS) entry which is preliminary data.</text>
</comment>
<keyword evidence="4" id="KW-1185">Reference proteome</keyword>
<feature type="region of interest" description="Disordered" evidence="1">
    <location>
        <begin position="1"/>
        <end position="37"/>
    </location>
</feature>
<dbReference type="PANTHER" id="PTHR46599:SF6">
    <property type="entry name" value="DUAL SPECIFICITY PHOSPHATASE 26"/>
    <property type="match status" value="1"/>
</dbReference>
<evidence type="ECO:0000313" key="4">
    <source>
        <dbReference type="Proteomes" id="UP001159363"/>
    </source>
</evidence>
<dbReference type="EMBL" id="JARBHB010000010">
    <property type="protein sequence ID" value="KAJ8874579.1"/>
    <property type="molecule type" value="Genomic_DNA"/>
</dbReference>
<sequence>MKGRGKRKIPEKGLRPTASSGTIATCESPVTRPGIEPSSPWWETGGILHVVYKMPKTYSIEEFQSILTIYNPDNLCDDDREIYDLWYDNERDCEDSVEVIEELGDIITKTNGSESESEEEQGRDTGMRAGMDLVEQYFESGRGVTTDNFFTSIPLAEALLCKKLRLDTTIHENEERKPEIIQHYNETKGRVDLGDMMTRKYSCVPMTTRWPLRLFMGVIDITELNAYIMWKENNPDWHKNIPRKRRCFLHELILIKVLLHKLQKWKLEDVLYVPGTKAEKHD</sequence>
<protein>
    <recommendedName>
        <fullName evidence="2">PiggyBac transposable element-derived protein domain-containing protein</fullName>
    </recommendedName>
</protein>
<dbReference type="InterPro" id="IPR029526">
    <property type="entry name" value="PGBD"/>
</dbReference>
<dbReference type="PANTHER" id="PTHR46599">
    <property type="entry name" value="PIGGYBAC TRANSPOSABLE ELEMENT-DERIVED PROTEIN 4"/>
    <property type="match status" value="1"/>
</dbReference>